<keyword evidence="1 2" id="KW-0238">DNA-binding</keyword>
<gene>
    <name evidence="4" type="ORF">HMPREF9443_02083</name>
</gene>
<feature type="DNA-binding region" description="H-T-H motif" evidence="2">
    <location>
        <begin position="46"/>
        <end position="65"/>
    </location>
</feature>
<dbReference type="InterPro" id="IPR001647">
    <property type="entry name" value="HTH_TetR"/>
</dbReference>
<name>E8LGS9_9FIRM</name>
<dbReference type="GO" id="GO:0003677">
    <property type="term" value="F:DNA binding"/>
    <property type="evidence" value="ECO:0007669"/>
    <property type="project" value="UniProtKB-UniRule"/>
</dbReference>
<accession>E8LGS9</accession>
<comment type="caution">
    <text evidence="4">The sequence shown here is derived from an EMBL/GenBank/DDBJ whole genome shotgun (WGS) entry which is preliminary data.</text>
</comment>
<dbReference type="eggNOG" id="COG1309">
    <property type="taxonomic scope" value="Bacteria"/>
</dbReference>
<dbReference type="SUPFAM" id="SSF46689">
    <property type="entry name" value="Homeodomain-like"/>
    <property type="match status" value="1"/>
</dbReference>
<protein>
    <submittedName>
        <fullName evidence="4">Transcriptional regulator, TetR family</fullName>
    </submittedName>
</protein>
<evidence type="ECO:0000256" key="2">
    <source>
        <dbReference type="PROSITE-ProRule" id="PRU00335"/>
    </source>
</evidence>
<dbReference type="OrthoDB" id="9810250at2"/>
<dbReference type="InterPro" id="IPR050624">
    <property type="entry name" value="HTH-type_Tx_Regulator"/>
</dbReference>
<dbReference type="PROSITE" id="PS50977">
    <property type="entry name" value="HTH_TETR_2"/>
    <property type="match status" value="1"/>
</dbReference>
<evidence type="ECO:0000256" key="1">
    <source>
        <dbReference type="ARBA" id="ARBA00023125"/>
    </source>
</evidence>
<dbReference type="HOGENOM" id="CLU_087539_3_1_9"/>
<organism evidence="4 5">
    <name type="scientific">Phascolarctobacterium succinatutens YIT 12067</name>
    <dbReference type="NCBI Taxonomy" id="626939"/>
    <lineage>
        <taxon>Bacteria</taxon>
        <taxon>Bacillati</taxon>
        <taxon>Bacillota</taxon>
        <taxon>Negativicutes</taxon>
        <taxon>Acidaminococcales</taxon>
        <taxon>Acidaminococcaceae</taxon>
        <taxon>Phascolarctobacterium</taxon>
    </lineage>
</organism>
<evidence type="ECO:0000313" key="4">
    <source>
        <dbReference type="EMBL" id="EFY03940.1"/>
    </source>
</evidence>
<dbReference type="PANTHER" id="PTHR43479">
    <property type="entry name" value="ACREF/ENVCD OPERON REPRESSOR-RELATED"/>
    <property type="match status" value="1"/>
</dbReference>
<dbReference type="Pfam" id="PF00440">
    <property type="entry name" value="TetR_N"/>
    <property type="match status" value="1"/>
</dbReference>
<dbReference type="PRINTS" id="PR00455">
    <property type="entry name" value="HTHTETR"/>
</dbReference>
<evidence type="ECO:0000313" key="5">
    <source>
        <dbReference type="Proteomes" id="UP000004923"/>
    </source>
</evidence>
<evidence type="ECO:0000259" key="3">
    <source>
        <dbReference type="PROSITE" id="PS50977"/>
    </source>
</evidence>
<dbReference type="InterPro" id="IPR039532">
    <property type="entry name" value="TetR_C_Firmicutes"/>
</dbReference>
<keyword evidence="5" id="KW-1185">Reference proteome</keyword>
<dbReference type="Pfam" id="PF14278">
    <property type="entry name" value="TetR_C_8"/>
    <property type="match status" value="1"/>
</dbReference>
<dbReference type="PANTHER" id="PTHR43479:SF23">
    <property type="entry name" value="HTH TETR-TYPE DOMAIN-CONTAINING PROTEIN"/>
    <property type="match status" value="1"/>
</dbReference>
<reference evidence="4 5" key="1">
    <citation type="submission" date="2011-01" db="EMBL/GenBank/DDBJ databases">
        <authorList>
            <person name="Weinstock G."/>
            <person name="Sodergren E."/>
            <person name="Clifton S."/>
            <person name="Fulton L."/>
            <person name="Fulton B."/>
            <person name="Courtney L."/>
            <person name="Fronick C."/>
            <person name="Harrison M."/>
            <person name="Strong C."/>
            <person name="Farmer C."/>
            <person name="Delahaunty K."/>
            <person name="Markovic C."/>
            <person name="Hall O."/>
            <person name="Minx P."/>
            <person name="Tomlinson C."/>
            <person name="Mitreva M."/>
            <person name="Hou S."/>
            <person name="Chen J."/>
            <person name="Wollam A."/>
            <person name="Pepin K.H."/>
            <person name="Johnson M."/>
            <person name="Bhonagiri V."/>
            <person name="Zhang X."/>
            <person name="Suruliraj S."/>
            <person name="Warren W."/>
            <person name="Chinwalla A."/>
            <person name="Mardis E.R."/>
            <person name="Wilson R.K."/>
        </authorList>
    </citation>
    <scope>NUCLEOTIDE SEQUENCE [LARGE SCALE GENOMIC DNA]</scope>
    <source>
        <strain evidence="4 5">YIT 12067</strain>
    </source>
</reference>
<dbReference type="EMBL" id="AEVN01000114">
    <property type="protein sequence ID" value="EFY03940.1"/>
    <property type="molecule type" value="Genomic_DNA"/>
</dbReference>
<proteinExistence type="predicted"/>
<dbReference type="AlphaFoldDB" id="E8LGS9"/>
<dbReference type="Gene3D" id="1.10.357.10">
    <property type="entry name" value="Tetracycline Repressor, domain 2"/>
    <property type="match status" value="1"/>
</dbReference>
<feature type="domain" description="HTH tetR-type" evidence="3">
    <location>
        <begin position="23"/>
        <end position="83"/>
    </location>
</feature>
<dbReference type="InterPro" id="IPR009057">
    <property type="entry name" value="Homeodomain-like_sf"/>
</dbReference>
<sequence>MNTFHKMYIIGRGALHTMDRRQKKTRQAIIDAFVKLLTKTSYEKVSVKDIIDAADVGRSTFYSHFETKDDLARQICFELFDHIFSPVIPPCSTHNFPEMPQNTETRITHILYHLRDKREYYLGIINYDDGTLFLGFFRDYMLQNVSIKMSGSYDEYSQRVPEDFLINSLTSSFVGMIRWWLKNKMNPGPEVVAGYYMALINPAIAEFQTKGE</sequence>
<dbReference type="Proteomes" id="UP000004923">
    <property type="component" value="Unassembled WGS sequence"/>
</dbReference>